<dbReference type="OrthoDB" id="10515059at2759"/>
<dbReference type="EMBL" id="GG745354">
    <property type="protein sequence ID" value="KNE67795.1"/>
    <property type="molecule type" value="Genomic_DNA"/>
</dbReference>
<name>A0A0L0SZG2_ALLM3</name>
<dbReference type="VEuPathDB" id="FungiDB:AMAG_12517"/>
<evidence type="ECO:0000313" key="2">
    <source>
        <dbReference type="Proteomes" id="UP000054350"/>
    </source>
</evidence>
<proteinExistence type="predicted"/>
<gene>
    <name evidence="1" type="ORF">AMAG_12517</name>
</gene>
<dbReference type="AlphaFoldDB" id="A0A0L0SZG2"/>
<organism evidence="1 2">
    <name type="scientific">Allomyces macrogynus (strain ATCC 38327)</name>
    <name type="common">Allomyces javanicus var. macrogynus</name>
    <dbReference type="NCBI Taxonomy" id="578462"/>
    <lineage>
        <taxon>Eukaryota</taxon>
        <taxon>Fungi</taxon>
        <taxon>Fungi incertae sedis</taxon>
        <taxon>Blastocladiomycota</taxon>
        <taxon>Blastocladiomycetes</taxon>
        <taxon>Blastocladiales</taxon>
        <taxon>Blastocladiaceae</taxon>
        <taxon>Allomyces</taxon>
    </lineage>
</organism>
<keyword evidence="2" id="KW-1185">Reference proteome</keyword>
<reference evidence="2" key="2">
    <citation type="submission" date="2009-11" db="EMBL/GenBank/DDBJ databases">
        <title>The Genome Sequence of Allomyces macrogynus strain ATCC 38327.</title>
        <authorList>
            <consortium name="The Broad Institute Genome Sequencing Platform"/>
            <person name="Russ C."/>
            <person name="Cuomo C."/>
            <person name="Shea T."/>
            <person name="Young S.K."/>
            <person name="Zeng Q."/>
            <person name="Koehrsen M."/>
            <person name="Haas B."/>
            <person name="Borodovsky M."/>
            <person name="Guigo R."/>
            <person name="Alvarado L."/>
            <person name="Berlin A."/>
            <person name="Borenstein D."/>
            <person name="Chen Z."/>
            <person name="Engels R."/>
            <person name="Freedman E."/>
            <person name="Gellesch M."/>
            <person name="Goldberg J."/>
            <person name="Griggs A."/>
            <person name="Gujja S."/>
            <person name="Heiman D."/>
            <person name="Hepburn T."/>
            <person name="Howarth C."/>
            <person name="Jen D."/>
            <person name="Larson L."/>
            <person name="Lewis B."/>
            <person name="Mehta T."/>
            <person name="Park D."/>
            <person name="Pearson M."/>
            <person name="Roberts A."/>
            <person name="Saif S."/>
            <person name="Shenoy N."/>
            <person name="Sisk P."/>
            <person name="Stolte C."/>
            <person name="Sykes S."/>
            <person name="Walk T."/>
            <person name="White J."/>
            <person name="Yandava C."/>
            <person name="Burger G."/>
            <person name="Gray M.W."/>
            <person name="Holland P.W.H."/>
            <person name="King N."/>
            <person name="Lang F.B.F."/>
            <person name="Roger A.J."/>
            <person name="Ruiz-Trillo I."/>
            <person name="Lander E."/>
            <person name="Nusbaum C."/>
        </authorList>
    </citation>
    <scope>NUCLEOTIDE SEQUENCE [LARGE SCALE GENOMIC DNA]</scope>
    <source>
        <strain evidence="2">ATCC 38327</strain>
    </source>
</reference>
<evidence type="ECO:0000313" key="1">
    <source>
        <dbReference type="EMBL" id="KNE67795.1"/>
    </source>
</evidence>
<dbReference type="Proteomes" id="UP000054350">
    <property type="component" value="Unassembled WGS sequence"/>
</dbReference>
<sequence length="135" mass="14683">MNSSAPPGAAGQPQVQLATFADPNFNLKALVDSVTFRPLSLVALHATKPDSPVAGSGGANAATAQPAFDARPFIKVMEAASDDLVKFRKRIQREIDDLEDVMLASETTYKQKLADMSSAFRVRFFIKQYTHAIRV</sequence>
<accession>A0A0L0SZG2</accession>
<protein>
    <submittedName>
        <fullName evidence="1">Uncharacterized protein</fullName>
    </submittedName>
</protein>
<reference evidence="1 2" key="1">
    <citation type="submission" date="2009-11" db="EMBL/GenBank/DDBJ databases">
        <title>Annotation of Allomyces macrogynus ATCC 38327.</title>
        <authorList>
            <consortium name="The Broad Institute Genome Sequencing Platform"/>
            <person name="Russ C."/>
            <person name="Cuomo C."/>
            <person name="Burger G."/>
            <person name="Gray M.W."/>
            <person name="Holland P.W.H."/>
            <person name="King N."/>
            <person name="Lang F.B.F."/>
            <person name="Roger A.J."/>
            <person name="Ruiz-Trillo I."/>
            <person name="Young S.K."/>
            <person name="Zeng Q."/>
            <person name="Gargeya S."/>
            <person name="Fitzgerald M."/>
            <person name="Haas B."/>
            <person name="Abouelleil A."/>
            <person name="Alvarado L."/>
            <person name="Arachchi H.M."/>
            <person name="Berlin A."/>
            <person name="Chapman S.B."/>
            <person name="Gearin G."/>
            <person name="Goldberg J."/>
            <person name="Griggs A."/>
            <person name="Gujja S."/>
            <person name="Hansen M."/>
            <person name="Heiman D."/>
            <person name="Howarth C."/>
            <person name="Larimer J."/>
            <person name="Lui A."/>
            <person name="MacDonald P.J.P."/>
            <person name="McCowen C."/>
            <person name="Montmayeur A."/>
            <person name="Murphy C."/>
            <person name="Neiman D."/>
            <person name="Pearson M."/>
            <person name="Priest M."/>
            <person name="Roberts A."/>
            <person name="Saif S."/>
            <person name="Shea T."/>
            <person name="Sisk P."/>
            <person name="Stolte C."/>
            <person name="Sykes S."/>
            <person name="Wortman J."/>
            <person name="Nusbaum C."/>
            <person name="Birren B."/>
        </authorList>
    </citation>
    <scope>NUCLEOTIDE SEQUENCE [LARGE SCALE GENOMIC DNA]</scope>
    <source>
        <strain evidence="1 2">ATCC 38327</strain>
    </source>
</reference>